<keyword evidence="10" id="KW-0804">Transcription</keyword>
<dbReference type="GO" id="GO:0000428">
    <property type="term" value="C:DNA-directed RNA polymerase complex"/>
    <property type="evidence" value="ECO:0007669"/>
    <property type="project" value="UniProtKB-KW"/>
</dbReference>
<evidence type="ECO:0000256" key="1">
    <source>
        <dbReference type="ARBA" id="ARBA00004026"/>
    </source>
</evidence>
<comment type="subcellular location">
    <subcellularLocation>
        <location evidence="2">Plastid</location>
        <location evidence="2">Chloroplast</location>
    </subcellularLocation>
</comment>
<evidence type="ECO:0000256" key="12">
    <source>
        <dbReference type="ARBA" id="ARBA00032782"/>
    </source>
</evidence>
<dbReference type="InterPro" id="IPR015712">
    <property type="entry name" value="DNA-dir_RNA_pol_su2"/>
</dbReference>
<keyword evidence="5" id="KW-0240">DNA-directed RNA polymerase</keyword>
<keyword evidence="6 18" id="KW-0150">Chloroplast</keyword>
<evidence type="ECO:0000256" key="15">
    <source>
        <dbReference type="SAM" id="MobiDB-lite"/>
    </source>
</evidence>
<evidence type="ECO:0000259" key="16">
    <source>
        <dbReference type="Pfam" id="PF04561"/>
    </source>
</evidence>
<dbReference type="InterPro" id="IPR007642">
    <property type="entry name" value="RNA_pol_Rpb2_2"/>
</dbReference>
<comment type="subunit">
    <text evidence="11">In plastids the minimal PEP RNA polymerase catalytic core is composed of four subunits: alpha, beta, beta', and beta''. When a (nuclear-encoded) sigma factor is associated with the core the holoenzyme is formed, which can initiate transcription.</text>
</comment>
<geneLocation type="chloroplast" evidence="18"/>
<evidence type="ECO:0000256" key="7">
    <source>
        <dbReference type="ARBA" id="ARBA00022640"/>
    </source>
</evidence>
<evidence type="ECO:0000256" key="9">
    <source>
        <dbReference type="ARBA" id="ARBA00022695"/>
    </source>
</evidence>
<evidence type="ECO:0000256" key="13">
    <source>
        <dbReference type="ARBA" id="ARBA00048552"/>
    </source>
</evidence>
<comment type="catalytic activity">
    <reaction evidence="13">
        <text>RNA(n) + a ribonucleoside 5'-triphosphate = RNA(n+1) + diphosphate</text>
        <dbReference type="Rhea" id="RHEA:21248"/>
        <dbReference type="Rhea" id="RHEA-COMP:14527"/>
        <dbReference type="Rhea" id="RHEA-COMP:17342"/>
        <dbReference type="ChEBI" id="CHEBI:33019"/>
        <dbReference type="ChEBI" id="CHEBI:61557"/>
        <dbReference type="ChEBI" id="CHEBI:140395"/>
        <dbReference type="EC" id="2.7.7.6"/>
    </reaction>
</comment>
<accession>A0A0S2LN16</accession>
<evidence type="ECO:0000256" key="3">
    <source>
        <dbReference type="ARBA" id="ARBA00006835"/>
    </source>
</evidence>
<evidence type="ECO:0000256" key="5">
    <source>
        <dbReference type="ARBA" id="ARBA00022478"/>
    </source>
</evidence>
<organism evidence="18">
    <name type="scientific">Mychonastes jurisii</name>
    <name type="common">Chlorophycean green alga</name>
    <name type="synonym">Pseudodictyosphaerium jurisii</name>
    <dbReference type="NCBI Taxonomy" id="797708"/>
    <lineage>
        <taxon>Eukaryota</taxon>
        <taxon>Viridiplantae</taxon>
        <taxon>Chlorophyta</taxon>
        <taxon>core chlorophytes</taxon>
        <taxon>Chlorophyceae</taxon>
        <taxon>CS clade</taxon>
        <taxon>Sphaeropleales</taxon>
        <taxon>Mychonastaceae</taxon>
        <taxon>Mychonastes</taxon>
    </lineage>
</organism>
<dbReference type="EC" id="2.7.7.6" evidence="4"/>
<dbReference type="PANTHER" id="PTHR20856">
    <property type="entry name" value="DNA-DIRECTED RNA POLYMERASE I SUBUNIT 2"/>
    <property type="match status" value="1"/>
</dbReference>
<dbReference type="GeneID" id="26378307"/>
<proteinExistence type="inferred from homology"/>
<dbReference type="GO" id="GO:0003677">
    <property type="term" value="F:DNA binding"/>
    <property type="evidence" value="ECO:0007669"/>
    <property type="project" value="InterPro"/>
</dbReference>
<dbReference type="InterPro" id="IPR037034">
    <property type="entry name" value="RNA_pol_Rpb2_2_sf"/>
</dbReference>
<dbReference type="RefSeq" id="YP_009184632.1">
    <property type="nucleotide sequence ID" value="NC_028579.1"/>
</dbReference>
<feature type="domain" description="RNA polymerase Rpb2" evidence="17">
    <location>
        <begin position="439"/>
        <end position="507"/>
    </location>
</feature>
<dbReference type="AlphaFoldDB" id="A0A0S2LN16"/>
<evidence type="ECO:0000256" key="6">
    <source>
        <dbReference type="ARBA" id="ARBA00022528"/>
    </source>
</evidence>
<dbReference type="InterPro" id="IPR042107">
    <property type="entry name" value="DNA-dir_RNA_pol_bsu_ext_1_sf"/>
</dbReference>
<dbReference type="GO" id="GO:0003899">
    <property type="term" value="F:DNA-directed RNA polymerase activity"/>
    <property type="evidence" value="ECO:0007669"/>
    <property type="project" value="UniProtKB-EC"/>
</dbReference>
<dbReference type="GO" id="GO:0032549">
    <property type="term" value="F:ribonucleoside binding"/>
    <property type="evidence" value="ECO:0007669"/>
    <property type="project" value="InterPro"/>
</dbReference>
<evidence type="ECO:0000313" key="18">
    <source>
        <dbReference type="EMBL" id="ALO62739.1"/>
    </source>
</evidence>
<protein>
    <recommendedName>
        <fullName evidence="4">DNA-directed RNA polymerase</fullName>
        <ecNumber evidence="4">2.7.7.6</ecNumber>
    </recommendedName>
    <alternativeName>
        <fullName evidence="12">PEP</fullName>
    </alternativeName>
</protein>
<evidence type="ECO:0000256" key="8">
    <source>
        <dbReference type="ARBA" id="ARBA00022679"/>
    </source>
</evidence>
<dbReference type="SUPFAM" id="SSF64484">
    <property type="entry name" value="beta and beta-prime subunits of DNA dependent RNA-polymerase"/>
    <property type="match status" value="1"/>
</dbReference>
<dbReference type="Gene3D" id="3.90.1110.10">
    <property type="entry name" value="RNA polymerase Rpb2, domain 2"/>
    <property type="match status" value="2"/>
</dbReference>
<evidence type="ECO:0000256" key="14">
    <source>
        <dbReference type="RuleBase" id="RU000434"/>
    </source>
</evidence>
<evidence type="ECO:0000259" key="17">
    <source>
        <dbReference type="Pfam" id="PF04565"/>
    </source>
</evidence>
<keyword evidence="7 18" id="KW-0934">Plastid</keyword>
<comment type="similarity">
    <text evidence="3 14">Belongs to the RNA polymerase beta chain family.</text>
</comment>
<dbReference type="InterPro" id="IPR007645">
    <property type="entry name" value="RNA_pol_Rpb2_3"/>
</dbReference>
<evidence type="ECO:0000256" key="4">
    <source>
        <dbReference type="ARBA" id="ARBA00012418"/>
    </source>
</evidence>
<keyword evidence="8" id="KW-0808">Transferase</keyword>
<evidence type="ECO:0000256" key="11">
    <source>
        <dbReference type="ARBA" id="ARBA00026088"/>
    </source>
</evidence>
<dbReference type="GO" id="GO:0006351">
    <property type="term" value="P:DNA-templated transcription"/>
    <property type="evidence" value="ECO:0007669"/>
    <property type="project" value="InterPro"/>
</dbReference>
<gene>
    <name evidence="18" type="primary">rpoBa</name>
</gene>
<dbReference type="Pfam" id="PF04561">
    <property type="entry name" value="RNA_pol_Rpb2_2"/>
    <property type="match status" value="1"/>
</dbReference>
<name>A0A0S2LN16_MYCJU</name>
<sequence>MVLTAPLQDETANVPTPKSASVFGKQQPNRDQFFMPDFLEIQRRGFFNFLENGILHEFQKRNPITSTDNDVEITFYPEFYQFEMPSCSLEETLFHQKSYVSKLWMPVQYTDRRRKTIQIKWMLLAHLPLMTNRGHFLLNGSPRIVVNQLIRSPGIYFRESQYETHSDKAATKPEFTAQRYYADIICLKGTWLRIELDKESILWARLKQGPKVPFFWILLAFGLTDRLLFSLFTQYGRSSNSALKFSYQLKKLEQQFLPGVTSNKTMTEDELKFMTPISTPPDAWCQLSYALNLTTNSDPKLAAELGRKWIFKKFMNPRTYDLGLQGRFALNQKLNINVDPMQTTLMVQDLLAATDRLFQLQNGDAQTDDIDHLKNKRVRTAGELIQVQLNLGLLRLENNIRLKLSTPSSDQNVELESLVNSNAIDGSFKEFFGTNPLSQLMDQLNPLAELTHKRRLTSLGLGGVSRDTATLAVRGIHPSHYGRLCPIETPEGKNTGLVNSVTTYGRVSLQGLLESPFYKAYKGFVLKDEGLVYLTAEQEESIQAATPDLECSQLGFLPKQPIPTRSGPNFTLALRPLLKYAGVSPIQMISVATSLIPFLEHDDANRALMGSNMQRQAVPLIRPTRPLVGTGLEARVMSDSGHLMLSEKASYIMYVSGSTIEGYTMDT</sequence>
<dbReference type="Gene3D" id="3.90.1100.10">
    <property type="match status" value="2"/>
</dbReference>
<dbReference type="Pfam" id="PF04565">
    <property type="entry name" value="RNA_pol_Rpb2_3"/>
    <property type="match status" value="1"/>
</dbReference>
<feature type="domain" description="RNA polymerase Rpb2" evidence="16">
    <location>
        <begin position="151"/>
        <end position="379"/>
    </location>
</feature>
<dbReference type="Gene3D" id="2.40.50.100">
    <property type="match status" value="1"/>
</dbReference>
<dbReference type="Gene3D" id="2.30.150.10">
    <property type="entry name" value="DNA-directed RNA polymerase, beta subunit, external 1 domain"/>
    <property type="match status" value="1"/>
</dbReference>
<reference evidence="18" key="1">
    <citation type="journal article" date="2015" name="BMC Evol. Biol.">
        <title>Chloroplast phylogenomic analysis of chlorophyte green algae identifies a novel lineage sister to the Sphaeropleales (Chlorophyceae).</title>
        <authorList>
            <person name="Lemieux C."/>
            <person name="Vincent A.T."/>
            <person name="Labarre A."/>
            <person name="Otis C."/>
            <person name="Turmel M."/>
        </authorList>
    </citation>
    <scope>NUCLEOTIDE SEQUENCE</scope>
</reference>
<feature type="region of interest" description="Disordered" evidence="15">
    <location>
        <begin position="1"/>
        <end position="24"/>
    </location>
</feature>
<dbReference type="EMBL" id="KT625411">
    <property type="protein sequence ID" value="ALO62739.1"/>
    <property type="molecule type" value="Genomic_DNA"/>
</dbReference>
<keyword evidence="9" id="KW-0548">Nucleotidyltransferase</keyword>
<comment type="function">
    <text evidence="1">DNA-dependent RNA polymerase catalyzes the transcription of DNA into RNA using the four ribonucleoside triphosphates as substrates.</text>
</comment>
<dbReference type="GO" id="GO:0009507">
    <property type="term" value="C:chloroplast"/>
    <property type="evidence" value="ECO:0007669"/>
    <property type="project" value="UniProtKB-SubCell"/>
</dbReference>
<evidence type="ECO:0000256" key="10">
    <source>
        <dbReference type="ARBA" id="ARBA00023163"/>
    </source>
</evidence>
<evidence type="ECO:0000256" key="2">
    <source>
        <dbReference type="ARBA" id="ARBA00004229"/>
    </source>
</evidence>
<feature type="compositionally biased region" description="Polar residues" evidence="15">
    <location>
        <begin position="10"/>
        <end position="24"/>
    </location>
</feature>